<keyword evidence="6" id="KW-1278">Translocase</keyword>
<evidence type="ECO:0000256" key="7">
    <source>
        <dbReference type="ARBA" id="ARBA00023136"/>
    </source>
</evidence>
<accession>A0A0D0QXY1</accession>
<dbReference type="FunFam" id="3.40.50.300:FF:000425">
    <property type="entry name" value="Probable ABC transporter, ATP-binding subunit"/>
    <property type="match status" value="1"/>
</dbReference>
<name>A0A0D0QXY1_9BACL</name>
<dbReference type="Gene3D" id="3.40.50.300">
    <property type="entry name" value="P-loop containing nucleotide triphosphate hydrolases"/>
    <property type="match status" value="1"/>
</dbReference>
<evidence type="ECO:0000259" key="12">
    <source>
        <dbReference type="PROSITE" id="PS50893"/>
    </source>
</evidence>
<evidence type="ECO:0000256" key="10">
    <source>
        <dbReference type="ARBA" id="ARBA00066388"/>
    </source>
</evidence>
<keyword evidence="3" id="KW-0997">Cell inner membrane</keyword>
<evidence type="ECO:0000256" key="11">
    <source>
        <dbReference type="ARBA" id="ARBA00070305"/>
    </source>
</evidence>
<dbReference type="Pfam" id="PF00005">
    <property type="entry name" value="ABC_tran"/>
    <property type="match status" value="1"/>
</dbReference>
<evidence type="ECO:0000256" key="6">
    <source>
        <dbReference type="ARBA" id="ARBA00022967"/>
    </source>
</evidence>
<reference evidence="13 14" key="1">
    <citation type="submission" date="2015-01" db="EMBL/GenBank/DDBJ databases">
        <title>Draft genome of Anoxybacillus thermarum strain AF/04.</title>
        <authorList>
            <person name="Poli A."/>
            <person name="Nicolaus B."/>
            <person name="Chan K.-G."/>
            <person name="Kahar U.M."/>
            <person name="Yaakob A.S."/>
            <person name="Chan C.S."/>
            <person name="Goh K.M."/>
        </authorList>
    </citation>
    <scope>NUCLEOTIDE SEQUENCE [LARGE SCALE GENOMIC DNA]</scope>
    <source>
        <strain evidence="13 14">AF/04</strain>
    </source>
</reference>
<keyword evidence="14" id="KW-1185">Reference proteome</keyword>
<dbReference type="SUPFAM" id="SSF52540">
    <property type="entry name" value="P-loop containing nucleoside triphosphate hydrolases"/>
    <property type="match status" value="1"/>
</dbReference>
<evidence type="ECO:0000256" key="1">
    <source>
        <dbReference type="ARBA" id="ARBA00022448"/>
    </source>
</evidence>
<dbReference type="PROSITE" id="PS00211">
    <property type="entry name" value="ABC_TRANSPORTER_1"/>
    <property type="match status" value="1"/>
</dbReference>
<organism evidence="13 14">
    <name type="scientific">Anoxybacillus thermarum</name>
    <dbReference type="NCBI Taxonomy" id="404937"/>
    <lineage>
        <taxon>Bacteria</taxon>
        <taxon>Bacillati</taxon>
        <taxon>Bacillota</taxon>
        <taxon>Bacilli</taxon>
        <taxon>Bacillales</taxon>
        <taxon>Anoxybacillaceae</taxon>
        <taxon>Anoxybacillus</taxon>
    </lineage>
</organism>
<evidence type="ECO:0000256" key="8">
    <source>
        <dbReference type="ARBA" id="ARBA00052482"/>
    </source>
</evidence>
<gene>
    <name evidence="13" type="ORF">LH47_01634</name>
</gene>
<dbReference type="EC" id="7.6.2.9" evidence="10"/>
<comment type="catalytic activity">
    <reaction evidence="8">
        <text>a quaternary ammonium(out) + ATP + H2O = a quaternary ammonium(in) + ADP + phosphate + H(+)</text>
        <dbReference type="Rhea" id="RHEA:11036"/>
        <dbReference type="ChEBI" id="CHEBI:15377"/>
        <dbReference type="ChEBI" id="CHEBI:15378"/>
        <dbReference type="ChEBI" id="CHEBI:30616"/>
        <dbReference type="ChEBI" id="CHEBI:35267"/>
        <dbReference type="ChEBI" id="CHEBI:43474"/>
        <dbReference type="ChEBI" id="CHEBI:456216"/>
        <dbReference type="EC" id="7.6.2.9"/>
    </reaction>
</comment>
<keyword evidence="4" id="KW-0547">Nucleotide-binding</keyword>
<keyword evidence="5 13" id="KW-0067">ATP-binding</keyword>
<keyword evidence="1" id="KW-0813">Transport</keyword>
<dbReference type="AlphaFoldDB" id="A0A0D0QXY1"/>
<evidence type="ECO:0000256" key="5">
    <source>
        <dbReference type="ARBA" id="ARBA00022840"/>
    </source>
</evidence>
<dbReference type="GO" id="GO:0015418">
    <property type="term" value="F:ABC-type quaternary ammonium compound transporting activity"/>
    <property type="evidence" value="ECO:0007669"/>
    <property type="project" value="UniProtKB-EC"/>
</dbReference>
<dbReference type="PATRIC" id="fig|404937.3.peg.1732"/>
<dbReference type="Proteomes" id="UP000032102">
    <property type="component" value="Unassembled WGS sequence"/>
</dbReference>
<comment type="subunit">
    <text evidence="9">The complex is composed of two ATP-binding proteins (OpuCA), two transmembrane proteins (OpuCB and OpuCD) and a solute-binding protein (OpuCC).</text>
</comment>
<evidence type="ECO:0000256" key="3">
    <source>
        <dbReference type="ARBA" id="ARBA00022519"/>
    </source>
</evidence>
<keyword evidence="13" id="KW-0378">Hydrolase</keyword>
<dbReference type="RefSeq" id="WP_052585032.1">
    <property type="nucleotide sequence ID" value="NZ_JXTH01000028.1"/>
</dbReference>
<dbReference type="InterPro" id="IPR003593">
    <property type="entry name" value="AAA+_ATPase"/>
</dbReference>
<dbReference type="PANTHER" id="PTHR42781:SF1">
    <property type="entry name" value="THIAMINE IMPORT ATP-BINDING PROTEIN THIQ"/>
    <property type="match status" value="1"/>
</dbReference>
<dbReference type="PROSITE" id="PS50893">
    <property type="entry name" value="ABC_TRANSPORTER_2"/>
    <property type="match status" value="1"/>
</dbReference>
<dbReference type="InterPro" id="IPR050093">
    <property type="entry name" value="ABC_SmlMolc_Importer"/>
</dbReference>
<evidence type="ECO:0000313" key="14">
    <source>
        <dbReference type="Proteomes" id="UP000032102"/>
    </source>
</evidence>
<dbReference type="InterPro" id="IPR017871">
    <property type="entry name" value="ABC_transporter-like_CS"/>
</dbReference>
<feature type="domain" description="ABC transporter" evidence="12">
    <location>
        <begin position="6"/>
        <end position="236"/>
    </location>
</feature>
<dbReference type="SMART" id="SM00382">
    <property type="entry name" value="AAA"/>
    <property type="match status" value="1"/>
</dbReference>
<protein>
    <recommendedName>
        <fullName evidence="11">Carnitine transport ATP-binding protein OpuCA</fullName>
        <ecNumber evidence="10">7.6.2.9</ecNumber>
    </recommendedName>
</protein>
<sequence length="328" mass="37903">MKDVFISLNSLKKAYGNETVFHSINLDINEGEIISLVGPSGAGKSTLLQCIAGIEELDEGNIWIEGEDMSPKPAHRRPIVMMFQQPLLFPHMTVMENIVYGLTFTTMTKKERIEKATLYLKRMDMENFRDFYPSKLSGGQQQRVSLARALITDPKLLLLDEPLSSLDNELREETRLWMKQWLKEKKITTIFVTHDKEEAMLMGDRVVVIGNQTIQQCGNPIQVYDAPSNSFVANFFSDGIVIDNRFFIHAKHIEICNDLHGAWYMKWKGIVQEMYIKYGKFFYQITISDWQTDVIIQSDTHFSKMQCIWVGIRSKEYIQTFKKDGEAC</sequence>
<dbReference type="InterPro" id="IPR003439">
    <property type="entry name" value="ABC_transporter-like_ATP-bd"/>
</dbReference>
<dbReference type="EMBL" id="JXTH01000028">
    <property type="protein sequence ID" value="KIQ94284.1"/>
    <property type="molecule type" value="Genomic_DNA"/>
</dbReference>
<evidence type="ECO:0000313" key="13">
    <source>
        <dbReference type="EMBL" id="KIQ94284.1"/>
    </source>
</evidence>
<proteinExistence type="predicted"/>
<dbReference type="PANTHER" id="PTHR42781">
    <property type="entry name" value="SPERMIDINE/PUTRESCINE IMPORT ATP-BINDING PROTEIN POTA"/>
    <property type="match status" value="1"/>
</dbReference>
<evidence type="ECO:0000256" key="4">
    <source>
        <dbReference type="ARBA" id="ARBA00022741"/>
    </source>
</evidence>
<dbReference type="GO" id="GO:0005524">
    <property type="term" value="F:ATP binding"/>
    <property type="evidence" value="ECO:0007669"/>
    <property type="project" value="UniProtKB-KW"/>
</dbReference>
<evidence type="ECO:0000256" key="2">
    <source>
        <dbReference type="ARBA" id="ARBA00022475"/>
    </source>
</evidence>
<dbReference type="GO" id="GO:0016887">
    <property type="term" value="F:ATP hydrolysis activity"/>
    <property type="evidence" value="ECO:0007669"/>
    <property type="project" value="InterPro"/>
</dbReference>
<comment type="caution">
    <text evidence="13">The sequence shown here is derived from an EMBL/GenBank/DDBJ whole genome shotgun (WGS) entry which is preliminary data.</text>
</comment>
<dbReference type="InterPro" id="IPR027417">
    <property type="entry name" value="P-loop_NTPase"/>
</dbReference>
<evidence type="ECO:0000256" key="9">
    <source>
        <dbReference type="ARBA" id="ARBA00063934"/>
    </source>
</evidence>
<keyword evidence="7" id="KW-0472">Membrane</keyword>
<keyword evidence="2" id="KW-1003">Cell membrane</keyword>